<evidence type="ECO:0000313" key="3">
    <source>
        <dbReference type="EMBL" id="EEN47497.1"/>
    </source>
</evidence>
<protein>
    <submittedName>
        <fullName evidence="3">Uncharacterized protein</fullName>
    </submittedName>
</protein>
<feature type="region of interest" description="Disordered" evidence="2">
    <location>
        <begin position="341"/>
        <end position="384"/>
    </location>
</feature>
<gene>
    <name evidence="3" type="ORF">BRAFLDRAFT_105258</name>
</gene>
<reference evidence="3" key="1">
    <citation type="journal article" date="2008" name="Nature">
        <title>The amphioxus genome and the evolution of the chordate karyotype.</title>
        <authorList>
            <consortium name="US DOE Joint Genome Institute (JGI-PGF)"/>
            <person name="Putnam N.H."/>
            <person name="Butts T."/>
            <person name="Ferrier D.E.K."/>
            <person name="Furlong R.F."/>
            <person name="Hellsten U."/>
            <person name="Kawashima T."/>
            <person name="Robinson-Rechavi M."/>
            <person name="Shoguchi E."/>
            <person name="Terry A."/>
            <person name="Yu J.-K."/>
            <person name="Benito-Gutierrez E.L."/>
            <person name="Dubchak I."/>
            <person name="Garcia-Fernandez J."/>
            <person name="Gibson-Brown J.J."/>
            <person name="Grigoriev I.V."/>
            <person name="Horton A.C."/>
            <person name="de Jong P.J."/>
            <person name="Jurka J."/>
            <person name="Kapitonov V.V."/>
            <person name="Kohara Y."/>
            <person name="Kuroki Y."/>
            <person name="Lindquist E."/>
            <person name="Lucas S."/>
            <person name="Osoegawa K."/>
            <person name="Pennacchio L.A."/>
            <person name="Salamov A.A."/>
            <person name="Satou Y."/>
            <person name="Sauka-Spengler T."/>
            <person name="Schmutz J."/>
            <person name="Shin-I T."/>
            <person name="Toyoda A."/>
            <person name="Bronner-Fraser M."/>
            <person name="Fujiyama A."/>
            <person name="Holland L.Z."/>
            <person name="Holland P.W.H."/>
            <person name="Satoh N."/>
            <person name="Rokhsar D.S."/>
        </authorList>
    </citation>
    <scope>NUCLEOTIDE SEQUENCE [LARGE SCALE GENOMIC DNA]</scope>
    <source>
        <strain evidence="3">S238N-H82</strain>
        <tissue evidence="3">Testes</tissue>
    </source>
</reference>
<dbReference type="InParanoid" id="C3ZIY1"/>
<name>C3ZIY1_BRAFL</name>
<accession>C3ZIY1</accession>
<evidence type="ECO:0000256" key="1">
    <source>
        <dbReference type="SAM" id="Coils"/>
    </source>
</evidence>
<organism>
    <name type="scientific">Branchiostoma floridae</name>
    <name type="common">Florida lancelet</name>
    <name type="synonym">Amphioxus</name>
    <dbReference type="NCBI Taxonomy" id="7739"/>
    <lineage>
        <taxon>Eukaryota</taxon>
        <taxon>Metazoa</taxon>
        <taxon>Chordata</taxon>
        <taxon>Cephalochordata</taxon>
        <taxon>Leptocardii</taxon>
        <taxon>Amphioxiformes</taxon>
        <taxon>Branchiostomatidae</taxon>
        <taxon>Branchiostoma</taxon>
    </lineage>
</organism>
<feature type="compositionally biased region" description="Low complexity" evidence="2">
    <location>
        <begin position="350"/>
        <end position="365"/>
    </location>
</feature>
<evidence type="ECO:0000256" key="2">
    <source>
        <dbReference type="SAM" id="MobiDB-lite"/>
    </source>
</evidence>
<sequence length="384" mass="44267">MNRTPPKLPALGAVPRRLRSARARLAVPGEGTPAATGSARLLRSTRRLYLGGACRGKMAAAAGLADSDTDGEFIEPCEFCGSYERKLKKLFLALNEKLQNDNEALRKEQQDLDVQVKSLKRDLKKVTEEKETALAETDIYRQSIEQLNKKFDEVERKCYEAMKEKKDIKHKLVDVTKDKDTYVLKEYETSKKFREFQEKSKGDLETLQKAVKKEQMRFDRETKALNEMIQDMDRTIRKLERGPNKETSATQTELPEIAVIFEGEIKKLEKIIKHKDNTIDSKQREIHSKERELHSKVRRMELLEKKADEAAGEKIHMQMDLNKVRVKLAYYEAECRRVKKENSKLKAMQQKEQQQQHPHRQGVPQSARPANSSTMNGLAIKEAI</sequence>
<dbReference type="EMBL" id="GG666630">
    <property type="protein sequence ID" value="EEN47497.1"/>
    <property type="molecule type" value="Genomic_DNA"/>
</dbReference>
<keyword evidence="1" id="KW-0175">Coiled coil</keyword>
<feature type="coiled-coil region" evidence="1">
    <location>
        <begin position="88"/>
        <end position="164"/>
    </location>
</feature>
<proteinExistence type="predicted"/>
<dbReference type="AlphaFoldDB" id="C3ZIY1"/>